<proteinExistence type="predicted"/>
<feature type="compositionally biased region" description="Basic and acidic residues" evidence="1">
    <location>
        <begin position="34"/>
        <end position="55"/>
    </location>
</feature>
<sequence>MGNCCGCCEGDKPNKGGQGGYATFQGSAQGGSGETEKDRAARLLAAERAEQRQKQFEQSAVGKAAYRQPNKQQKQEHTPGPAAKLEDPKSQYAVLGVYLSVQEVKDAKKAGGGNTGQPTAADWRDYHAPRSNRPSTVLAGWCNTPFPSATMQGRKRHPAPSRRFMTRHPSPTPPSKQEGQSFH</sequence>
<dbReference type="Proteomes" id="UP000001058">
    <property type="component" value="Unassembled WGS sequence"/>
</dbReference>
<organism evidence="3">
    <name type="scientific">Volvox carteri f. nagariensis</name>
    <dbReference type="NCBI Taxonomy" id="3068"/>
    <lineage>
        <taxon>Eukaryota</taxon>
        <taxon>Viridiplantae</taxon>
        <taxon>Chlorophyta</taxon>
        <taxon>core chlorophytes</taxon>
        <taxon>Chlorophyceae</taxon>
        <taxon>CS clade</taxon>
        <taxon>Chlamydomonadales</taxon>
        <taxon>Volvocaceae</taxon>
        <taxon>Volvox</taxon>
    </lineage>
</organism>
<evidence type="ECO:0000256" key="1">
    <source>
        <dbReference type="SAM" id="MobiDB-lite"/>
    </source>
</evidence>
<feature type="region of interest" description="Disordered" evidence="1">
    <location>
        <begin position="11"/>
        <end position="89"/>
    </location>
</feature>
<protein>
    <submittedName>
        <fullName evidence="2">Uncharacterized protein</fullName>
    </submittedName>
</protein>
<dbReference type="RefSeq" id="XP_002946537.1">
    <property type="nucleotide sequence ID" value="XM_002946491.1"/>
</dbReference>
<feature type="region of interest" description="Disordered" evidence="1">
    <location>
        <begin position="108"/>
        <end position="183"/>
    </location>
</feature>
<gene>
    <name evidence="2" type="ORF">VOLCADRAFT_102959</name>
</gene>
<accession>D8TJ22</accession>
<feature type="compositionally biased region" description="Basic residues" evidence="1">
    <location>
        <begin position="153"/>
        <end position="166"/>
    </location>
</feature>
<name>D8TJ22_VOLCA</name>
<keyword evidence="3" id="KW-1185">Reference proteome</keyword>
<dbReference type="OrthoDB" id="544987at2759"/>
<dbReference type="AlphaFoldDB" id="D8TJ22"/>
<dbReference type="eggNOG" id="ENOG502QZX9">
    <property type="taxonomic scope" value="Eukaryota"/>
</dbReference>
<dbReference type="GeneID" id="9624499"/>
<dbReference type="KEGG" id="vcn:VOLCADRAFT_102959"/>
<evidence type="ECO:0000313" key="3">
    <source>
        <dbReference type="Proteomes" id="UP000001058"/>
    </source>
</evidence>
<reference evidence="2 3" key="1">
    <citation type="journal article" date="2010" name="Science">
        <title>Genomic analysis of organismal complexity in the multicellular green alga Volvox carteri.</title>
        <authorList>
            <person name="Prochnik S.E."/>
            <person name="Umen J."/>
            <person name="Nedelcu A.M."/>
            <person name="Hallmann A."/>
            <person name="Miller S.M."/>
            <person name="Nishii I."/>
            <person name="Ferris P."/>
            <person name="Kuo A."/>
            <person name="Mitros T."/>
            <person name="Fritz-Laylin L.K."/>
            <person name="Hellsten U."/>
            <person name="Chapman J."/>
            <person name="Simakov O."/>
            <person name="Rensing S.A."/>
            <person name="Terry A."/>
            <person name="Pangilinan J."/>
            <person name="Kapitonov V."/>
            <person name="Jurka J."/>
            <person name="Salamov A."/>
            <person name="Shapiro H."/>
            <person name="Schmutz J."/>
            <person name="Grimwood J."/>
            <person name="Lindquist E."/>
            <person name="Lucas S."/>
            <person name="Grigoriev I.V."/>
            <person name="Schmitt R."/>
            <person name="Kirk D."/>
            <person name="Rokhsar D.S."/>
        </authorList>
    </citation>
    <scope>NUCLEOTIDE SEQUENCE [LARGE SCALE GENOMIC DNA]</scope>
    <source>
        <strain evidence="3">f. Nagariensis / Eve</strain>
    </source>
</reference>
<dbReference type="InParanoid" id="D8TJ22"/>
<evidence type="ECO:0000313" key="2">
    <source>
        <dbReference type="EMBL" id="EFJ52464.1"/>
    </source>
</evidence>
<dbReference type="EMBL" id="GL378324">
    <property type="protein sequence ID" value="EFJ52464.1"/>
    <property type="molecule type" value="Genomic_DNA"/>
</dbReference>